<evidence type="ECO:0000256" key="3">
    <source>
        <dbReference type="RuleBase" id="RU000363"/>
    </source>
</evidence>
<organism evidence="4 5">
    <name type="scientific">Brumimicrobium salinarum</name>
    <dbReference type="NCBI Taxonomy" id="2058658"/>
    <lineage>
        <taxon>Bacteria</taxon>
        <taxon>Pseudomonadati</taxon>
        <taxon>Bacteroidota</taxon>
        <taxon>Flavobacteriia</taxon>
        <taxon>Flavobacteriales</taxon>
        <taxon>Crocinitomicaceae</taxon>
        <taxon>Brumimicrobium</taxon>
    </lineage>
</organism>
<keyword evidence="2" id="KW-0560">Oxidoreductase</keyword>
<dbReference type="OrthoDB" id="9808814at2"/>
<dbReference type="InterPro" id="IPR020904">
    <property type="entry name" value="Sc_DH/Rdtase_CS"/>
</dbReference>
<comment type="caution">
    <text evidence="4">The sequence shown here is derived from an EMBL/GenBank/DDBJ whole genome shotgun (WGS) entry which is preliminary data.</text>
</comment>
<name>A0A2I0R248_9FLAO</name>
<evidence type="ECO:0000256" key="1">
    <source>
        <dbReference type="ARBA" id="ARBA00006484"/>
    </source>
</evidence>
<dbReference type="SUPFAM" id="SSF51735">
    <property type="entry name" value="NAD(P)-binding Rossmann-fold domains"/>
    <property type="match status" value="1"/>
</dbReference>
<dbReference type="PRINTS" id="PR00081">
    <property type="entry name" value="GDHRDH"/>
</dbReference>
<accession>A0A2I0R248</accession>
<sequence length="276" mass="30841">MRDFKNKRVLITGGASGIGKIMARLCLERGAKVIIWDINSEAIEQVLTEFSNYGRIVGYTLDLADANQIKSTVTQVKKEQGIVDVLINNAGIVVGKYFHEHTVDNILNTSAINANAPMLTTLAFLDDMIQQNDGVVCNIASSGGLISNPKMSVYAASKWSLIGWSDSLRLEMKQLNKQVQFTTIMPYYIHTGMFDGVRSKIPILKPEPSALKIIKSIEKGRYMVTLPGYIYRITRLGQAIMPLRLFDWFAGRVLGIYKTMEHFVGRKDTSRPSESE</sequence>
<dbReference type="PANTHER" id="PTHR24322:SF736">
    <property type="entry name" value="RETINOL DEHYDROGENASE 10"/>
    <property type="match status" value="1"/>
</dbReference>
<proteinExistence type="inferred from homology"/>
<dbReference type="PANTHER" id="PTHR24322">
    <property type="entry name" value="PKSB"/>
    <property type="match status" value="1"/>
</dbReference>
<protein>
    <submittedName>
        <fullName evidence="4">Short-chain dehydrogenase</fullName>
    </submittedName>
</protein>
<dbReference type="PRINTS" id="PR00080">
    <property type="entry name" value="SDRFAMILY"/>
</dbReference>
<dbReference type="EMBL" id="PJNI01000009">
    <property type="protein sequence ID" value="PKR80647.1"/>
    <property type="molecule type" value="Genomic_DNA"/>
</dbReference>
<evidence type="ECO:0000256" key="2">
    <source>
        <dbReference type="ARBA" id="ARBA00023002"/>
    </source>
</evidence>
<gene>
    <name evidence="4" type="ORF">CW751_09075</name>
</gene>
<dbReference type="Gene3D" id="3.40.50.720">
    <property type="entry name" value="NAD(P)-binding Rossmann-like Domain"/>
    <property type="match status" value="1"/>
</dbReference>
<comment type="similarity">
    <text evidence="1 3">Belongs to the short-chain dehydrogenases/reductases (SDR) family.</text>
</comment>
<dbReference type="PROSITE" id="PS00061">
    <property type="entry name" value="ADH_SHORT"/>
    <property type="match status" value="1"/>
</dbReference>
<dbReference type="InterPro" id="IPR002347">
    <property type="entry name" value="SDR_fam"/>
</dbReference>
<evidence type="ECO:0000313" key="5">
    <source>
        <dbReference type="Proteomes" id="UP000236654"/>
    </source>
</evidence>
<dbReference type="GO" id="GO:0016616">
    <property type="term" value="F:oxidoreductase activity, acting on the CH-OH group of donors, NAD or NADP as acceptor"/>
    <property type="evidence" value="ECO:0007669"/>
    <property type="project" value="TreeGrafter"/>
</dbReference>
<reference evidence="4 5" key="1">
    <citation type="submission" date="2017-12" db="EMBL/GenBank/DDBJ databases">
        <title>The draft genome sequence of Brumimicrobium saltpan LHR20.</title>
        <authorList>
            <person name="Do Z.-J."/>
            <person name="Luo H.-R."/>
        </authorList>
    </citation>
    <scope>NUCLEOTIDE SEQUENCE [LARGE SCALE GENOMIC DNA]</scope>
    <source>
        <strain evidence="4 5">LHR20</strain>
    </source>
</reference>
<keyword evidence="5" id="KW-1185">Reference proteome</keyword>
<dbReference type="AlphaFoldDB" id="A0A2I0R248"/>
<dbReference type="InterPro" id="IPR036291">
    <property type="entry name" value="NAD(P)-bd_dom_sf"/>
</dbReference>
<dbReference type="Pfam" id="PF00106">
    <property type="entry name" value="adh_short"/>
    <property type="match status" value="1"/>
</dbReference>
<dbReference type="Proteomes" id="UP000236654">
    <property type="component" value="Unassembled WGS sequence"/>
</dbReference>
<evidence type="ECO:0000313" key="4">
    <source>
        <dbReference type="EMBL" id="PKR80647.1"/>
    </source>
</evidence>